<protein>
    <submittedName>
        <fullName evidence="3">Baseplate J/gp47 family protein</fullName>
    </submittedName>
</protein>
<dbReference type="RefSeq" id="WP_209286259.1">
    <property type="nucleotide sequence ID" value="NZ_JACVEW010000003.1"/>
</dbReference>
<evidence type="ECO:0000259" key="2">
    <source>
        <dbReference type="Pfam" id="PF26079"/>
    </source>
</evidence>
<dbReference type="PIRSF" id="PIRSF020481">
    <property type="entry name" value="BAP"/>
    <property type="match status" value="1"/>
</dbReference>
<dbReference type="Proteomes" id="UP000810171">
    <property type="component" value="Unassembled WGS sequence"/>
</dbReference>
<keyword evidence="4" id="KW-1185">Reference proteome</keyword>
<dbReference type="PANTHER" id="PTHR35862">
    <property type="entry name" value="FELS-2 PROPHAGE PROTEIN"/>
    <property type="match status" value="1"/>
</dbReference>
<feature type="domain" description="Baseplate J-like central" evidence="1">
    <location>
        <begin position="133"/>
        <end position="205"/>
    </location>
</feature>
<dbReference type="InterPro" id="IPR058531">
    <property type="entry name" value="Baseplate_J_M"/>
</dbReference>
<sequence length="299" mass="31227">MAGAFTAVDLSKLPAPDVVEQLDYEAILAAMVADLQARDPAFSAMIESDPAYKILEICAYRELIVRQRVNDGARAVMLAYAGGTDLDQIAANYNVVRLLLDAGDPDVVPPVPPTYEDDTSLRRRVQLSFEGFSTAGPEGAYIFHALGADADVLDASVASPAPGELVVTVLSRTGDGTADAALLTAVDSTLNADDVRPLTDQVTVQSAEIVNYSVTASLTLYPGPDSAVVLAAAQSALDAYIESNHRLGRDVTLSGLYAALHREGVQNVTLSAPGADIVIASHQAAYCTGTTVTTGGTDE</sequence>
<evidence type="ECO:0000259" key="1">
    <source>
        <dbReference type="Pfam" id="PF26078"/>
    </source>
</evidence>
<evidence type="ECO:0000313" key="3">
    <source>
        <dbReference type="EMBL" id="MBP0047649.1"/>
    </source>
</evidence>
<accession>A0ABS3Z7G2</accession>
<feature type="domain" description="Baseplate J-like C-terminal" evidence="2">
    <location>
        <begin position="212"/>
        <end position="292"/>
    </location>
</feature>
<dbReference type="InterPro" id="IPR058530">
    <property type="entry name" value="Baseplate_J-like_C"/>
</dbReference>
<proteinExistence type="predicted"/>
<dbReference type="PANTHER" id="PTHR35862:SF1">
    <property type="entry name" value="FELS-2 PROPHAGE PROTEIN"/>
    <property type="match status" value="1"/>
</dbReference>
<dbReference type="EMBL" id="JACVEW010000003">
    <property type="protein sequence ID" value="MBP0047649.1"/>
    <property type="molecule type" value="Genomic_DNA"/>
</dbReference>
<dbReference type="InterPro" id="IPR014507">
    <property type="entry name" value="Baseplate_assembly_J_pred"/>
</dbReference>
<dbReference type="Pfam" id="PF26078">
    <property type="entry name" value="Baseplate_J_M"/>
    <property type="match status" value="1"/>
</dbReference>
<reference evidence="3 4" key="1">
    <citation type="submission" date="2020-09" db="EMBL/GenBank/DDBJ databases">
        <authorList>
            <person name="Tanuku N.R.S."/>
        </authorList>
    </citation>
    <scope>NUCLEOTIDE SEQUENCE [LARGE SCALE GENOMIC DNA]</scope>
    <source>
        <strain evidence="3 4">AK62</strain>
    </source>
</reference>
<dbReference type="InterPro" id="IPR052726">
    <property type="entry name" value="Phage_Baseplate_Hub"/>
</dbReference>
<comment type="caution">
    <text evidence="3">The sequence shown here is derived from an EMBL/GenBank/DDBJ whole genome shotgun (WGS) entry which is preliminary data.</text>
</comment>
<organism evidence="3 4">
    <name type="scientific">Marinobacterium alkalitolerans</name>
    <dbReference type="NCBI Taxonomy" id="1542925"/>
    <lineage>
        <taxon>Bacteria</taxon>
        <taxon>Pseudomonadati</taxon>
        <taxon>Pseudomonadota</taxon>
        <taxon>Gammaproteobacteria</taxon>
        <taxon>Oceanospirillales</taxon>
        <taxon>Oceanospirillaceae</taxon>
        <taxon>Marinobacterium</taxon>
    </lineage>
</organism>
<name>A0ABS3Z7G2_9GAMM</name>
<gene>
    <name evidence="3" type="ORF">H9C73_02780</name>
</gene>
<evidence type="ECO:0000313" key="4">
    <source>
        <dbReference type="Proteomes" id="UP000810171"/>
    </source>
</evidence>
<dbReference type="Pfam" id="PF26079">
    <property type="entry name" value="Baseplate_J_C"/>
    <property type="match status" value="1"/>
</dbReference>